<evidence type="ECO:0000256" key="10">
    <source>
        <dbReference type="ARBA" id="ARBA00022840"/>
    </source>
</evidence>
<keyword evidence="18" id="KW-0472">Membrane</keyword>
<sequence>MKRRHAAVTGEGPDEPWARPRQTHEIPREERRRRFRPRIWHKLVAVWVAFMLPLVLATFFLLNQQNSGINFARDELAGTQYLRPLSALIENVLQHRTLSRRATEEPSAAHQAQLLEKRIDGLFSGMAAVNHRLGERLQTTRGEMAAAGRTAQLPSAMADQWAKIKATHSPRTAAAADTRLISHLLQQFSYIGDTSKIILDPDLDTYYTMAGLLLTGPRLMERISTLGDTADARLRDGSLNSADRRELTQTAGFLAQDTIELRRQLDRAFESTGAFNDNKQLRPVLAPLLRSAEQSTGALNSATVDQAVRPVSPSVTADRYATLVSRASQANSSLWRALFDQEEVMLRARLDGFTERRAIAFAAIGAAMATTATIAALMSRRITRNVSEVARASHILAEGDLTRRAGVSSQDEIGEMAIAFNTMADRLQESYEAVEQQVRHRTAELKRRTDSLSLLQAVSAAANEATNRDEALSTVLRLVCRHMGWPVGQAYPVVSKGADSAPELGPPVGRHVEEQAVAATQRHRFAVGPSSAARAALALREPVCPQPVATEKGITSGAVEEPCIAGVMAFPVMTDNEVAAVLEFFTAEVSPLSDSTRTLIANLATQLGRVEERQRAVALRLSMEAAQSANRAKSAFLATMSHEIRTPMNAVIGMTELLLETSLTAEQHNFAEIVRNSADNLLAITNDILDFSKFEAGKFDLEEIPLNLGKCVESAFDVVMTRAEEKENLELRHVIDPRLPDEVLGDGVRIRQILINLLDNAVKFTQSGEVVLYVRYFSAKRSGNGTSGHKGFLLHFTIRDTGIGIPPDRIEKLFQPFEQLDSSTTRRFGGTGLGLAISRRLTELMGGSIWAESEVGQGSKFHFTIRTREVPAEMHRQDAKDAIQLTAQRLLIVDGNPADRMILTRQAETWGMRVRDTGFPYEAAQWIRRGDPFDVAILNMQMPDMDGVMLARQIRCYRDAKALPLMLMTSLGEPDVGAEDMVMFFAHHTKPVKAALLHADLCQILLEKQASSPASPRPTQQAHPGMTALRILLAEDNSVNRQLALRMLQKLGYTADAVENGVDAVSTLRKGKYDVVLMDVHMPMMSGLEAARKIHQEFPTHRRPRIVALTASAMAEDYEACLAAGMDDFISKPLHLNDLRSVLDNCTPLASGGPDDPHADG</sequence>
<evidence type="ECO:0000259" key="19">
    <source>
        <dbReference type="PROSITE" id="PS50109"/>
    </source>
</evidence>
<evidence type="ECO:0000256" key="9">
    <source>
        <dbReference type="ARBA" id="ARBA00022777"/>
    </source>
</evidence>
<feature type="domain" description="Response regulatory" evidence="20">
    <location>
        <begin position="1030"/>
        <end position="1147"/>
    </location>
</feature>
<evidence type="ECO:0000256" key="17">
    <source>
        <dbReference type="SAM" id="MobiDB-lite"/>
    </source>
</evidence>
<dbReference type="InterPro" id="IPR003018">
    <property type="entry name" value="GAF"/>
</dbReference>
<evidence type="ECO:0000259" key="20">
    <source>
        <dbReference type="PROSITE" id="PS50110"/>
    </source>
</evidence>
<dbReference type="Pfam" id="PF00072">
    <property type="entry name" value="Response_reg"/>
    <property type="match status" value="2"/>
</dbReference>
<dbReference type="EMBL" id="CP029042">
    <property type="protein sequence ID" value="AZS76102.1"/>
    <property type="molecule type" value="Genomic_DNA"/>
</dbReference>
<dbReference type="CDD" id="cd17546">
    <property type="entry name" value="REC_hyHK_CKI1_RcsC-like"/>
    <property type="match status" value="1"/>
</dbReference>
<dbReference type="Gene3D" id="1.10.287.130">
    <property type="match status" value="1"/>
</dbReference>
<keyword evidence="5 16" id="KW-0597">Phosphoprotein</keyword>
<keyword evidence="6" id="KW-0808">Transferase</keyword>
<feature type="domain" description="Histidine kinase" evidence="19">
    <location>
        <begin position="639"/>
        <end position="869"/>
    </location>
</feature>
<dbReference type="CDD" id="cd00082">
    <property type="entry name" value="HisKA"/>
    <property type="match status" value="1"/>
</dbReference>
<dbReference type="InterPro" id="IPR029016">
    <property type="entry name" value="GAF-like_dom_sf"/>
</dbReference>
<dbReference type="SMART" id="SM00448">
    <property type="entry name" value="REC"/>
    <property type="match status" value="2"/>
</dbReference>
<evidence type="ECO:0000256" key="3">
    <source>
        <dbReference type="ARBA" id="ARBA00006402"/>
    </source>
</evidence>
<keyword evidence="8" id="KW-0547">Nucleotide-binding</keyword>
<dbReference type="Gene3D" id="3.30.450.40">
    <property type="match status" value="1"/>
</dbReference>
<dbReference type="InterPro" id="IPR003660">
    <property type="entry name" value="HAMP_dom"/>
</dbReference>
<comment type="catalytic activity">
    <reaction evidence="1">
        <text>ATP + protein L-histidine = ADP + protein N-phospho-L-histidine.</text>
        <dbReference type="EC" id="2.7.13.3"/>
    </reaction>
</comment>
<dbReference type="PROSITE" id="PS50885">
    <property type="entry name" value="HAMP"/>
    <property type="match status" value="1"/>
</dbReference>
<dbReference type="FunFam" id="3.30.565.10:FF:000010">
    <property type="entry name" value="Sensor histidine kinase RcsC"/>
    <property type="match status" value="1"/>
</dbReference>
<dbReference type="PROSITE" id="PS50109">
    <property type="entry name" value="HIS_KIN"/>
    <property type="match status" value="1"/>
</dbReference>
<dbReference type="CDD" id="cd06225">
    <property type="entry name" value="HAMP"/>
    <property type="match status" value="1"/>
</dbReference>
<comment type="caution">
    <text evidence="16">Lacks conserved residue(s) required for the propagation of feature annotation.</text>
</comment>
<evidence type="ECO:0000256" key="7">
    <source>
        <dbReference type="ARBA" id="ARBA00022692"/>
    </source>
</evidence>
<dbReference type="CDD" id="cd16922">
    <property type="entry name" value="HATPase_EvgS-ArcB-TorS-like"/>
    <property type="match status" value="1"/>
</dbReference>
<dbReference type="Gene3D" id="3.30.565.10">
    <property type="entry name" value="Histidine kinase-like ATPase, C-terminal domain"/>
    <property type="match status" value="1"/>
</dbReference>
<dbReference type="InterPro" id="IPR036097">
    <property type="entry name" value="HisK_dim/P_sf"/>
</dbReference>
<dbReference type="InterPro" id="IPR001789">
    <property type="entry name" value="Sig_transdc_resp-reg_receiver"/>
</dbReference>
<dbReference type="PRINTS" id="PR00344">
    <property type="entry name" value="BCTRLSENSOR"/>
</dbReference>
<evidence type="ECO:0000256" key="13">
    <source>
        <dbReference type="ARBA" id="ARBA00064003"/>
    </source>
</evidence>
<keyword evidence="12" id="KW-0902">Two-component regulatory system</keyword>
<evidence type="ECO:0000256" key="1">
    <source>
        <dbReference type="ARBA" id="ARBA00000085"/>
    </source>
</evidence>
<evidence type="ECO:0000256" key="12">
    <source>
        <dbReference type="ARBA" id="ARBA00023012"/>
    </source>
</evidence>
<dbReference type="SMART" id="SM00387">
    <property type="entry name" value="HATPase_c"/>
    <property type="match status" value="1"/>
</dbReference>
<comment type="subcellular location">
    <subcellularLocation>
        <location evidence="2">Cell membrane</location>
    </subcellularLocation>
</comment>
<protein>
    <recommendedName>
        <fullName evidence="15">Circadian input-output histidine kinase CikA</fullName>
        <ecNumber evidence="4">2.7.13.3</ecNumber>
    </recommendedName>
    <alternativeName>
        <fullName evidence="14">Sensory/regulatory protein RpfC</fullName>
    </alternativeName>
</protein>
<dbReference type="Pfam" id="PF00512">
    <property type="entry name" value="HisKA"/>
    <property type="match status" value="1"/>
</dbReference>
<dbReference type="Pfam" id="PF00672">
    <property type="entry name" value="HAMP"/>
    <property type="match status" value="1"/>
</dbReference>
<evidence type="ECO:0000256" key="8">
    <source>
        <dbReference type="ARBA" id="ARBA00022741"/>
    </source>
</evidence>
<dbReference type="CDD" id="cd00156">
    <property type="entry name" value="REC"/>
    <property type="match status" value="1"/>
</dbReference>
<organism evidence="22 23">
    <name type="scientific">Streptomyces lydicus</name>
    <dbReference type="NCBI Taxonomy" id="47763"/>
    <lineage>
        <taxon>Bacteria</taxon>
        <taxon>Bacillati</taxon>
        <taxon>Actinomycetota</taxon>
        <taxon>Actinomycetes</taxon>
        <taxon>Kitasatosporales</taxon>
        <taxon>Streptomycetaceae</taxon>
        <taxon>Streptomyces</taxon>
    </lineage>
</organism>
<dbReference type="EC" id="2.7.13.3" evidence="4"/>
<keyword evidence="11 18" id="KW-1133">Transmembrane helix</keyword>
<dbReference type="SUPFAM" id="SSF55874">
    <property type="entry name" value="ATPase domain of HSP90 chaperone/DNA topoisomerase II/histidine kinase"/>
    <property type="match status" value="1"/>
</dbReference>
<keyword evidence="9" id="KW-0418">Kinase</keyword>
<proteinExistence type="inferred from homology"/>
<accession>A0A3Q9KCB1</accession>
<dbReference type="RefSeq" id="WP_127154791.1">
    <property type="nucleotide sequence ID" value="NZ_CP029042.1"/>
</dbReference>
<feature type="region of interest" description="Disordered" evidence="17">
    <location>
        <begin position="1"/>
        <end position="25"/>
    </location>
</feature>
<evidence type="ECO:0000256" key="2">
    <source>
        <dbReference type="ARBA" id="ARBA00004236"/>
    </source>
</evidence>
<dbReference type="Proteomes" id="UP000275579">
    <property type="component" value="Chromosome"/>
</dbReference>
<gene>
    <name evidence="22" type="ORF">DDE74_39295</name>
</gene>
<evidence type="ECO:0000256" key="14">
    <source>
        <dbReference type="ARBA" id="ARBA00068150"/>
    </source>
</evidence>
<dbReference type="AlphaFoldDB" id="A0A3Q9KCB1"/>
<dbReference type="SUPFAM" id="SSF47384">
    <property type="entry name" value="Homodimeric domain of signal transducing histidine kinase"/>
    <property type="match status" value="1"/>
</dbReference>
<feature type="domain" description="HAMP" evidence="21">
    <location>
        <begin position="380"/>
        <end position="432"/>
    </location>
</feature>
<dbReference type="InterPro" id="IPR003661">
    <property type="entry name" value="HisK_dim/P_dom"/>
</dbReference>
<reference evidence="22 23" key="1">
    <citation type="submission" date="2018-04" db="EMBL/GenBank/DDBJ databases">
        <title>Complete genome sequences of Streptomyces lydicus strain WYEC and characterization of antagonistic properties of biological control agents.</title>
        <authorList>
            <person name="Mariita R.M."/>
            <person name="Sello J.K."/>
        </authorList>
    </citation>
    <scope>NUCLEOTIDE SEQUENCE [LARGE SCALE GENOMIC DNA]</scope>
    <source>
        <strain evidence="22 23">WYEC 108</strain>
    </source>
</reference>
<dbReference type="InterPro" id="IPR036890">
    <property type="entry name" value="HATPase_C_sf"/>
</dbReference>
<dbReference type="PANTHER" id="PTHR45339">
    <property type="entry name" value="HYBRID SIGNAL TRANSDUCTION HISTIDINE KINASE J"/>
    <property type="match status" value="1"/>
</dbReference>
<comment type="subunit">
    <text evidence="13">At low DSF concentrations, interacts with RpfF.</text>
</comment>
<evidence type="ECO:0000256" key="5">
    <source>
        <dbReference type="ARBA" id="ARBA00022553"/>
    </source>
</evidence>
<keyword evidence="7 18" id="KW-0812">Transmembrane</keyword>
<evidence type="ECO:0000256" key="16">
    <source>
        <dbReference type="PROSITE-ProRule" id="PRU00169"/>
    </source>
</evidence>
<dbReference type="Pfam" id="PF02518">
    <property type="entry name" value="HATPase_c"/>
    <property type="match status" value="1"/>
</dbReference>
<evidence type="ECO:0000256" key="6">
    <source>
        <dbReference type="ARBA" id="ARBA00022679"/>
    </source>
</evidence>
<dbReference type="InterPro" id="IPR011006">
    <property type="entry name" value="CheY-like_superfamily"/>
</dbReference>
<dbReference type="GO" id="GO:0000155">
    <property type="term" value="F:phosphorelay sensor kinase activity"/>
    <property type="evidence" value="ECO:0007669"/>
    <property type="project" value="InterPro"/>
</dbReference>
<feature type="transmembrane region" description="Helical" evidence="18">
    <location>
        <begin position="39"/>
        <end position="62"/>
    </location>
</feature>
<evidence type="ECO:0000256" key="18">
    <source>
        <dbReference type="SAM" id="Phobius"/>
    </source>
</evidence>
<feature type="domain" description="Response regulatory" evidence="20">
    <location>
        <begin position="889"/>
        <end position="1005"/>
    </location>
</feature>
<dbReference type="SMART" id="SM00388">
    <property type="entry name" value="HisKA"/>
    <property type="match status" value="1"/>
</dbReference>
<evidence type="ECO:0000256" key="15">
    <source>
        <dbReference type="ARBA" id="ARBA00074306"/>
    </source>
</evidence>
<dbReference type="FunFam" id="1.10.287.130:FF:000002">
    <property type="entry name" value="Two-component osmosensing histidine kinase"/>
    <property type="match status" value="1"/>
</dbReference>
<keyword evidence="10" id="KW-0067">ATP-binding</keyword>
<evidence type="ECO:0000313" key="22">
    <source>
        <dbReference type="EMBL" id="AZS76102.1"/>
    </source>
</evidence>
<evidence type="ECO:0000256" key="11">
    <source>
        <dbReference type="ARBA" id="ARBA00022989"/>
    </source>
</evidence>
<name>A0A3Q9KCB1_9ACTN</name>
<dbReference type="Gene3D" id="3.40.50.2300">
    <property type="match status" value="2"/>
</dbReference>
<dbReference type="GO" id="GO:0005886">
    <property type="term" value="C:plasma membrane"/>
    <property type="evidence" value="ECO:0007669"/>
    <property type="project" value="UniProtKB-SubCell"/>
</dbReference>
<dbReference type="InterPro" id="IPR005467">
    <property type="entry name" value="His_kinase_dom"/>
</dbReference>
<dbReference type="InterPro" id="IPR004358">
    <property type="entry name" value="Sig_transdc_His_kin-like_C"/>
</dbReference>
<feature type="modified residue" description="4-aspartylphosphate" evidence="16">
    <location>
        <position position="1079"/>
    </location>
</feature>
<dbReference type="PANTHER" id="PTHR45339:SF1">
    <property type="entry name" value="HYBRID SIGNAL TRANSDUCTION HISTIDINE KINASE J"/>
    <property type="match status" value="1"/>
</dbReference>
<evidence type="ECO:0000313" key="23">
    <source>
        <dbReference type="Proteomes" id="UP000275579"/>
    </source>
</evidence>
<dbReference type="SUPFAM" id="SSF158472">
    <property type="entry name" value="HAMP domain-like"/>
    <property type="match status" value="1"/>
</dbReference>
<dbReference type="SMART" id="SM00304">
    <property type="entry name" value="HAMP"/>
    <property type="match status" value="1"/>
</dbReference>
<dbReference type="PROSITE" id="PS50110">
    <property type="entry name" value="RESPONSE_REGULATORY"/>
    <property type="match status" value="2"/>
</dbReference>
<evidence type="ECO:0000259" key="21">
    <source>
        <dbReference type="PROSITE" id="PS50885"/>
    </source>
</evidence>
<evidence type="ECO:0000256" key="4">
    <source>
        <dbReference type="ARBA" id="ARBA00012438"/>
    </source>
</evidence>
<dbReference type="Pfam" id="PF13185">
    <property type="entry name" value="GAF_2"/>
    <property type="match status" value="1"/>
</dbReference>
<dbReference type="InterPro" id="IPR003594">
    <property type="entry name" value="HATPase_dom"/>
</dbReference>
<dbReference type="SUPFAM" id="SSF55781">
    <property type="entry name" value="GAF domain-like"/>
    <property type="match status" value="1"/>
</dbReference>
<feature type="compositionally biased region" description="Basic and acidic residues" evidence="17">
    <location>
        <begin position="16"/>
        <end position="25"/>
    </location>
</feature>
<dbReference type="GO" id="GO:0005524">
    <property type="term" value="F:ATP binding"/>
    <property type="evidence" value="ECO:0007669"/>
    <property type="project" value="UniProtKB-KW"/>
</dbReference>
<dbReference type="Gene3D" id="6.10.340.10">
    <property type="match status" value="1"/>
</dbReference>
<dbReference type="SUPFAM" id="SSF52172">
    <property type="entry name" value="CheY-like"/>
    <property type="match status" value="2"/>
</dbReference>
<comment type="similarity">
    <text evidence="3">In the N-terminal section; belongs to the phytochrome family.</text>
</comment>